<evidence type="ECO:0000256" key="6">
    <source>
        <dbReference type="RuleBase" id="RU362125"/>
    </source>
</evidence>
<comment type="similarity">
    <text evidence="2 6">Belongs to the acyl-CoA dehydrogenase family.</text>
</comment>
<keyword evidence="5 6" id="KW-0560">Oxidoreductase</keyword>
<evidence type="ECO:0000256" key="1">
    <source>
        <dbReference type="ARBA" id="ARBA00001974"/>
    </source>
</evidence>
<dbReference type="Gene3D" id="1.20.140.10">
    <property type="entry name" value="Butyryl-CoA Dehydrogenase, subunit A, domain 3"/>
    <property type="match status" value="1"/>
</dbReference>
<dbReference type="InterPro" id="IPR009100">
    <property type="entry name" value="AcylCoA_DH/oxidase_NM_dom_sf"/>
</dbReference>
<dbReference type="GO" id="GO:0050660">
    <property type="term" value="F:flavin adenine dinucleotide binding"/>
    <property type="evidence" value="ECO:0007669"/>
    <property type="project" value="InterPro"/>
</dbReference>
<evidence type="ECO:0000256" key="3">
    <source>
        <dbReference type="ARBA" id="ARBA00022630"/>
    </source>
</evidence>
<sequence>MRRRLYEPEHEQYRSTVREFVEREVVPHQARWEAERMVDRSTWLAAGRQGLIGLAVPEEYGGSGVGDIRYRSVVIEELAQVGAASLNSGFGLQDDITLPYLMDLATPEQKKRWLPGLAAGELIGAIAMTEPGAGSDLQGIRTTAVRDGGNWVLNGAKTFITNGIASDLVIVVARSDPEGGSRGLSLFVVERGMPGFTRGRKLEKMGLHAQDTAELFFDDVRVPDRNLLGTEGRGFLHLMERLPRERLGITLQALYGAQAVLSWTVAYTKERTAFGKPLAQFQNTQFELADMKTEIDVLQAYVDASMLALNEGELTAVEAAQGKLATTEAQRRIVDRCVQLFGGYGYMMEYPVSRAYIDARVQTIYGGTSEVMRTIIARDLTGLR</sequence>
<dbReference type="Pfam" id="PF00441">
    <property type="entry name" value="Acyl-CoA_dh_1"/>
    <property type="match status" value="1"/>
</dbReference>
<name>A0AAU1M2E2_9ACTN</name>
<feature type="domain" description="Acyl-CoA oxidase/dehydrogenase middle" evidence="8">
    <location>
        <begin position="125"/>
        <end position="220"/>
    </location>
</feature>
<comment type="cofactor">
    <cofactor evidence="1 6">
        <name>FAD</name>
        <dbReference type="ChEBI" id="CHEBI:57692"/>
    </cofactor>
</comment>
<reference evidence="10" key="1">
    <citation type="submission" date="2022-10" db="EMBL/GenBank/DDBJ databases">
        <title>The complete genomes of actinobacterial strains from the NBC collection.</title>
        <authorList>
            <person name="Joergensen T.S."/>
            <person name="Alvarez Arevalo M."/>
            <person name="Sterndorff E.B."/>
            <person name="Faurdal D."/>
            <person name="Vuksanovic O."/>
            <person name="Mourched A.-S."/>
            <person name="Charusanti P."/>
            <person name="Shaw S."/>
            <person name="Blin K."/>
            <person name="Weber T."/>
        </authorList>
    </citation>
    <scope>NUCLEOTIDE SEQUENCE</scope>
    <source>
        <strain evidence="10">NBC_00148</strain>
    </source>
</reference>
<dbReference type="FunFam" id="2.40.110.10:FF:000002">
    <property type="entry name" value="Acyl-CoA dehydrogenase fadE12"/>
    <property type="match status" value="1"/>
</dbReference>
<dbReference type="PANTHER" id="PTHR43884:SF12">
    <property type="entry name" value="ISOVALERYL-COA DEHYDROGENASE, MITOCHONDRIAL-RELATED"/>
    <property type="match status" value="1"/>
</dbReference>
<evidence type="ECO:0000259" key="9">
    <source>
        <dbReference type="Pfam" id="PF02771"/>
    </source>
</evidence>
<dbReference type="InterPro" id="IPR046373">
    <property type="entry name" value="Acyl-CoA_Oxase/DH_mid-dom_sf"/>
</dbReference>
<dbReference type="SUPFAM" id="SSF47203">
    <property type="entry name" value="Acyl-CoA dehydrogenase C-terminal domain-like"/>
    <property type="match status" value="1"/>
</dbReference>
<dbReference type="GO" id="GO:0003995">
    <property type="term" value="F:acyl-CoA dehydrogenase activity"/>
    <property type="evidence" value="ECO:0007669"/>
    <property type="project" value="InterPro"/>
</dbReference>
<feature type="domain" description="Acyl-CoA dehydrogenase/oxidase C-terminal" evidence="7">
    <location>
        <begin position="232"/>
        <end position="380"/>
    </location>
</feature>
<evidence type="ECO:0000313" key="10">
    <source>
        <dbReference type="EMBL" id="WTQ77796.1"/>
    </source>
</evidence>
<dbReference type="InterPro" id="IPR013786">
    <property type="entry name" value="AcylCoA_DH/ox_N"/>
</dbReference>
<dbReference type="PROSITE" id="PS00072">
    <property type="entry name" value="ACYL_COA_DH_1"/>
    <property type="match status" value="1"/>
</dbReference>
<accession>A0AAU1M2E2</accession>
<dbReference type="Pfam" id="PF02771">
    <property type="entry name" value="Acyl-CoA_dh_N"/>
    <property type="match status" value="1"/>
</dbReference>
<evidence type="ECO:0000256" key="5">
    <source>
        <dbReference type="ARBA" id="ARBA00023002"/>
    </source>
</evidence>
<proteinExistence type="inferred from homology"/>
<dbReference type="EMBL" id="CP108169">
    <property type="protein sequence ID" value="WTQ77796.1"/>
    <property type="molecule type" value="Genomic_DNA"/>
</dbReference>
<dbReference type="PROSITE" id="PS00073">
    <property type="entry name" value="ACYL_COA_DH_2"/>
    <property type="match status" value="1"/>
</dbReference>
<keyword evidence="3 6" id="KW-0285">Flavoprotein</keyword>
<feature type="domain" description="Acyl-CoA dehydrogenase/oxidase N-terminal" evidence="9">
    <location>
        <begin position="8"/>
        <end position="121"/>
    </location>
</feature>
<dbReference type="Gene3D" id="2.40.110.10">
    <property type="entry name" value="Butyryl-CoA Dehydrogenase, subunit A, domain 2"/>
    <property type="match status" value="1"/>
</dbReference>
<dbReference type="AlphaFoldDB" id="A0AAU1M2E2"/>
<dbReference type="InterPro" id="IPR037069">
    <property type="entry name" value="AcylCoA_DH/ox_N_sf"/>
</dbReference>
<gene>
    <name evidence="10" type="ORF">OG222_33700</name>
</gene>
<dbReference type="InterPro" id="IPR009075">
    <property type="entry name" value="AcylCo_DH/oxidase_C"/>
</dbReference>
<dbReference type="SUPFAM" id="SSF56645">
    <property type="entry name" value="Acyl-CoA dehydrogenase NM domain-like"/>
    <property type="match status" value="1"/>
</dbReference>
<dbReference type="FunFam" id="1.20.140.10:FF:000001">
    <property type="entry name" value="Acyl-CoA dehydrogenase"/>
    <property type="match status" value="1"/>
</dbReference>
<dbReference type="InterPro" id="IPR006091">
    <property type="entry name" value="Acyl-CoA_Oxase/DH_mid-dom"/>
</dbReference>
<dbReference type="PANTHER" id="PTHR43884">
    <property type="entry name" value="ACYL-COA DEHYDROGENASE"/>
    <property type="match status" value="1"/>
</dbReference>
<dbReference type="PIRSF" id="PIRSF016578">
    <property type="entry name" value="HsaA"/>
    <property type="match status" value="1"/>
</dbReference>
<dbReference type="InterPro" id="IPR036250">
    <property type="entry name" value="AcylCo_DH-like_C"/>
</dbReference>
<dbReference type="InterPro" id="IPR006089">
    <property type="entry name" value="Acyl-CoA_DH_CS"/>
</dbReference>
<evidence type="ECO:0000259" key="8">
    <source>
        <dbReference type="Pfam" id="PF02770"/>
    </source>
</evidence>
<protein>
    <submittedName>
        <fullName evidence="10">Acyl-CoA dehydrogenase family protein</fullName>
    </submittedName>
</protein>
<evidence type="ECO:0000256" key="4">
    <source>
        <dbReference type="ARBA" id="ARBA00022827"/>
    </source>
</evidence>
<dbReference type="Gene3D" id="1.10.540.10">
    <property type="entry name" value="Acyl-CoA dehydrogenase/oxidase, N-terminal domain"/>
    <property type="match status" value="1"/>
</dbReference>
<evidence type="ECO:0000256" key="2">
    <source>
        <dbReference type="ARBA" id="ARBA00009347"/>
    </source>
</evidence>
<dbReference type="Pfam" id="PF02770">
    <property type="entry name" value="Acyl-CoA_dh_M"/>
    <property type="match status" value="1"/>
</dbReference>
<organism evidence="10">
    <name type="scientific">Streptomyces sp. NBC_00148</name>
    <dbReference type="NCBI Taxonomy" id="2903626"/>
    <lineage>
        <taxon>Bacteria</taxon>
        <taxon>Bacillati</taxon>
        <taxon>Actinomycetota</taxon>
        <taxon>Actinomycetes</taxon>
        <taxon>Kitasatosporales</taxon>
        <taxon>Streptomycetaceae</taxon>
        <taxon>Streptomyces</taxon>
    </lineage>
</organism>
<evidence type="ECO:0000259" key="7">
    <source>
        <dbReference type="Pfam" id="PF00441"/>
    </source>
</evidence>
<keyword evidence="4 6" id="KW-0274">FAD</keyword>